<gene>
    <name evidence="1" type="ORF">SZN_20332</name>
</gene>
<comment type="caution">
    <text evidence="1">The sequence shown here is derived from an EMBL/GenBank/DDBJ whole genome shotgun (WGS) entry which is preliminary data.</text>
</comment>
<dbReference type="PATRIC" id="fig|700597.3.peg.3988"/>
<evidence type="ECO:0000313" key="2">
    <source>
        <dbReference type="Proteomes" id="UP000004217"/>
    </source>
</evidence>
<keyword evidence="2" id="KW-1185">Reference proteome</keyword>
<accession>G2GEY3</accession>
<dbReference type="EMBL" id="AGBF01000073">
    <property type="protein sequence ID" value="EGX57924.1"/>
    <property type="molecule type" value="Genomic_DNA"/>
</dbReference>
<dbReference type="Proteomes" id="UP000004217">
    <property type="component" value="Unassembled WGS sequence"/>
</dbReference>
<protein>
    <submittedName>
        <fullName evidence="1">Uncharacterized protein</fullName>
    </submittedName>
</protein>
<reference evidence="1 2" key="1">
    <citation type="submission" date="2011-08" db="EMBL/GenBank/DDBJ databases">
        <authorList>
            <person name="Lin Y."/>
            <person name="Hao X."/>
            <person name="Johnstone L."/>
            <person name="Miller S.J."/>
            <person name="Wei G."/>
            <person name="Rensing C."/>
        </authorList>
    </citation>
    <scope>NUCLEOTIDE SEQUENCE [LARGE SCALE GENOMIC DNA]</scope>
    <source>
        <strain evidence="1 2">K42</strain>
    </source>
</reference>
<evidence type="ECO:0000313" key="1">
    <source>
        <dbReference type="EMBL" id="EGX57924.1"/>
    </source>
</evidence>
<name>G2GEY3_9ACTN</name>
<dbReference type="OrthoDB" id="9826136at2"/>
<organism evidence="1 2">
    <name type="scientific">Streptomyces zinciresistens K42</name>
    <dbReference type="NCBI Taxonomy" id="700597"/>
    <lineage>
        <taxon>Bacteria</taxon>
        <taxon>Bacillati</taxon>
        <taxon>Actinomycetota</taxon>
        <taxon>Actinomycetes</taxon>
        <taxon>Kitasatosporales</taxon>
        <taxon>Streptomycetaceae</taxon>
        <taxon>Streptomyces</taxon>
    </lineage>
</organism>
<sequence length="158" mass="16737">MPTGHLVRLAEDALGLAAGHYQAGHYQGHPANGQRTLFVLSGDEATDSMNEGATVSEAAVAPDWRHPFAIAVPGMRLSELRAFLAENPDLPDDALVLIGPATHPLDVEDAPAERGLDVGAYVPAMNAGGNYGTFWHPEHSEMPRPELSIPAVLLSQSV</sequence>
<proteinExistence type="predicted"/>
<dbReference type="AlphaFoldDB" id="G2GEY3"/>